<accession>A0A1I7MX59</accession>
<name>A0A1I7MX59_9HYPH</name>
<dbReference type="RefSeq" id="WP_177228030.1">
    <property type="nucleotide sequence ID" value="NZ_FPCH01000001.1"/>
</dbReference>
<protein>
    <submittedName>
        <fullName evidence="2">Uncharacterized protein</fullName>
    </submittedName>
</protein>
<keyword evidence="3" id="KW-1185">Reference proteome</keyword>
<gene>
    <name evidence="2" type="ORF">SAMN04488557_0651</name>
</gene>
<feature type="region of interest" description="Disordered" evidence="1">
    <location>
        <begin position="26"/>
        <end position="90"/>
    </location>
</feature>
<evidence type="ECO:0000256" key="1">
    <source>
        <dbReference type="SAM" id="MobiDB-lite"/>
    </source>
</evidence>
<dbReference type="AlphaFoldDB" id="A0A1I7MX59"/>
<dbReference type="EMBL" id="FPCH01000001">
    <property type="protein sequence ID" value="SFV26991.1"/>
    <property type="molecule type" value="Genomic_DNA"/>
</dbReference>
<feature type="compositionally biased region" description="Basic and acidic residues" evidence="1">
    <location>
        <begin position="46"/>
        <end position="56"/>
    </location>
</feature>
<dbReference type="Proteomes" id="UP000199423">
    <property type="component" value="Unassembled WGS sequence"/>
</dbReference>
<organism evidence="2 3">
    <name type="scientific">Hyphomicrobium facile</name>
    <dbReference type="NCBI Taxonomy" id="51670"/>
    <lineage>
        <taxon>Bacteria</taxon>
        <taxon>Pseudomonadati</taxon>
        <taxon>Pseudomonadota</taxon>
        <taxon>Alphaproteobacteria</taxon>
        <taxon>Hyphomicrobiales</taxon>
        <taxon>Hyphomicrobiaceae</taxon>
        <taxon>Hyphomicrobium</taxon>
    </lineage>
</organism>
<evidence type="ECO:0000313" key="3">
    <source>
        <dbReference type="Proteomes" id="UP000199423"/>
    </source>
</evidence>
<sequence length="90" mass="10175">MKPERDREAAKSRLAEAKLRRQREAIQAVQDRETERLAVQTKTQRLRAERLAREALEPPPVKKTRVAAKSIAKSPVKQAKKPAAKVAKPN</sequence>
<proteinExistence type="predicted"/>
<reference evidence="3" key="1">
    <citation type="submission" date="2016-10" db="EMBL/GenBank/DDBJ databases">
        <authorList>
            <person name="Varghese N."/>
            <person name="Submissions S."/>
        </authorList>
    </citation>
    <scope>NUCLEOTIDE SEQUENCE [LARGE SCALE GENOMIC DNA]</scope>
    <source>
        <strain evidence="3">DSM 1565</strain>
    </source>
</reference>
<feature type="compositionally biased region" description="Basic and acidic residues" evidence="1">
    <location>
        <begin position="26"/>
        <end position="36"/>
    </location>
</feature>
<evidence type="ECO:0000313" key="2">
    <source>
        <dbReference type="EMBL" id="SFV26991.1"/>
    </source>
</evidence>